<comment type="caution">
    <text evidence="2">The sequence shown here is derived from an EMBL/GenBank/DDBJ whole genome shotgun (WGS) entry which is preliminary data.</text>
</comment>
<protein>
    <submittedName>
        <fullName evidence="2">Ty3-gypsy retrotransposon protein</fullName>
    </submittedName>
</protein>
<name>A0A5D3C181_CUCMM</name>
<feature type="region of interest" description="Disordered" evidence="1">
    <location>
        <begin position="96"/>
        <end position="117"/>
    </location>
</feature>
<evidence type="ECO:0000256" key="1">
    <source>
        <dbReference type="SAM" id="MobiDB-lite"/>
    </source>
</evidence>
<reference evidence="2 3" key="1">
    <citation type="submission" date="2019-08" db="EMBL/GenBank/DDBJ databases">
        <title>Draft genome sequences of two oriental melons (Cucumis melo L. var makuwa).</title>
        <authorList>
            <person name="Kwon S.-Y."/>
        </authorList>
    </citation>
    <scope>NUCLEOTIDE SEQUENCE [LARGE SCALE GENOMIC DNA]</scope>
    <source>
        <strain evidence="3">cv. Chang Bougi</strain>
        <tissue evidence="2">Leaf</tissue>
    </source>
</reference>
<dbReference type="AlphaFoldDB" id="A0A5D3C181"/>
<dbReference type="EMBL" id="SSTD01014011">
    <property type="protein sequence ID" value="TYK05028.1"/>
    <property type="molecule type" value="Genomic_DNA"/>
</dbReference>
<organism evidence="2 3">
    <name type="scientific">Cucumis melo var. makuwa</name>
    <name type="common">Oriental melon</name>
    <dbReference type="NCBI Taxonomy" id="1194695"/>
    <lineage>
        <taxon>Eukaryota</taxon>
        <taxon>Viridiplantae</taxon>
        <taxon>Streptophyta</taxon>
        <taxon>Embryophyta</taxon>
        <taxon>Tracheophyta</taxon>
        <taxon>Spermatophyta</taxon>
        <taxon>Magnoliopsida</taxon>
        <taxon>eudicotyledons</taxon>
        <taxon>Gunneridae</taxon>
        <taxon>Pentapetalae</taxon>
        <taxon>rosids</taxon>
        <taxon>fabids</taxon>
        <taxon>Cucurbitales</taxon>
        <taxon>Cucurbitaceae</taxon>
        <taxon>Benincaseae</taxon>
        <taxon>Cucumis</taxon>
    </lineage>
</organism>
<dbReference type="Proteomes" id="UP000321947">
    <property type="component" value="Unassembled WGS sequence"/>
</dbReference>
<sequence>MESPKAEIVIKKNSLYDNSDSTSRKSKKEVHLGVMSVMMANVTVETAIVKMERKINLLMKIVEERDHEIVALREQMQTRETTKLSQTLIVKVGDKGKNVMQENQPQQQSASVASLSV</sequence>
<feature type="compositionally biased region" description="Low complexity" evidence="1">
    <location>
        <begin position="104"/>
        <end position="117"/>
    </location>
</feature>
<proteinExistence type="predicted"/>
<accession>A0A5D3C181</accession>
<evidence type="ECO:0000313" key="3">
    <source>
        <dbReference type="Proteomes" id="UP000321947"/>
    </source>
</evidence>
<evidence type="ECO:0000313" key="2">
    <source>
        <dbReference type="EMBL" id="TYK05028.1"/>
    </source>
</evidence>
<gene>
    <name evidence="2" type="ORF">E5676_scaffold143G002820</name>
</gene>